<protein>
    <submittedName>
        <fullName evidence="1">Uncharacterized protein</fullName>
    </submittedName>
</protein>
<evidence type="ECO:0000313" key="2">
    <source>
        <dbReference type="Proteomes" id="UP000251545"/>
    </source>
</evidence>
<name>A0A362X0X3_9FLAO</name>
<accession>A0A362X0X3</accession>
<comment type="caution">
    <text evidence="1">The sequence shown here is derived from an EMBL/GenBank/DDBJ whole genome shotgun (WGS) entry which is preliminary data.</text>
</comment>
<sequence length="69" mass="8160">MVRTVASGEIVKKVTEKVVRKTYFPKKTKNIISHVKPYKKCSRCLYITCRRKLTGLTEYTKHCFWLYAS</sequence>
<dbReference type="AlphaFoldDB" id="A0A362X0X3"/>
<evidence type="ECO:0000313" key="1">
    <source>
        <dbReference type="EMBL" id="PQV48379.1"/>
    </source>
</evidence>
<dbReference type="Proteomes" id="UP000251545">
    <property type="component" value="Unassembled WGS sequence"/>
</dbReference>
<dbReference type="EMBL" id="PVEO01000005">
    <property type="protein sequence ID" value="PQV48379.1"/>
    <property type="molecule type" value="Genomic_DNA"/>
</dbReference>
<proteinExistence type="predicted"/>
<reference evidence="1 2" key="1">
    <citation type="submission" date="2018-02" db="EMBL/GenBank/DDBJ databases">
        <title>Genomic Encyclopedia of Archaeal and Bacterial Type Strains, Phase II (KMG-II): from individual species to whole genera.</title>
        <authorList>
            <person name="Goeker M."/>
        </authorList>
    </citation>
    <scope>NUCLEOTIDE SEQUENCE [LARGE SCALE GENOMIC DNA]</scope>
    <source>
        <strain evidence="1 2">DSM 21165</strain>
    </source>
</reference>
<organism evidence="1 2">
    <name type="scientific">Jejuia pallidilutea</name>
    <dbReference type="NCBI Taxonomy" id="504487"/>
    <lineage>
        <taxon>Bacteria</taxon>
        <taxon>Pseudomonadati</taxon>
        <taxon>Bacteroidota</taxon>
        <taxon>Flavobacteriia</taxon>
        <taxon>Flavobacteriales</taxon>
        <taxon>Flavobacteriaceae</taxon>
        <taxon>Jejuia</taxon>
    </lineage>
</organism>
<gene>
    <name evidence="1" type="ORF">CLV33_105235</name>
</gene>